<keyword evidence="2" id="KW-1185">Reference proteome</keyword>
<protein>
    <submittedName>
        <fullName evidence="1">Uncharacterized protein</fullName>
    </submittedName>
</protein>
<reference evidence="1 2" key="1">
    <citation type="journal article" date="2023" name="ACS Omega">
        <title>Identification of the Neoaspergillic Acid Biosynthesis Gene Cluster by Establishing an In Vitro CRISPR-Ribonucleoprotein Genetic System in Aspergillus melleus.</title>
        <authorList>
            <person name="Yuan B."/>
            <person name="Grau M.F."/>
            <person name="Murata R.M."/>
            <person name="Torok T."/>
            <person name="Venkateswaran K."/>
            <person name="Stajich J.E."/>
            <person name="Wang C.C.C."/>
        </authorList>
    </citation>
    <scope>NUCLEOTIDE SEQUENCE [LARGE SCALE GENOMIC DNA]</scope>
    <source>
        <strain evidence="1 2">IMV 1140</strain>
    </source>
</reference>
<sequence>MTIYPKVQQKAQEEIDHVVGCTRLSNAKDRGKLPYIDALAKETLRWKPVAPMGLPHTSTADDIFDWDFLPKGTTVLANVWYFTHNPATYPNPMSFNPGRFLPTDKKPTLELDPHRFAFGFGRRMCPSRFLADSMIFLNIAQSLAFKPGVVSHPHPFMATITPRSEKHEQLVRDIEKVFPWQRGDADKLAVFVGMSEVMKRRQRSSTEAEA</sequence>
<organism evidence="1 2">
    <name type="scientific">Aspergillus melleus</name>
    <dbReference type="NCBI Taxonomy" id="138277"/>
    <lineage>
        <taxon>Eukaryota</taxon>
        <taxon>Fungi</taxon>
        <taxon>Dikarya</taxon>
        <taxon>Ascomycota</taxon>
        <taxon>Pezizomycotina</taxon>
        <taxon>Eurotiomycetes</taxon>
        <taxon>Eurotiomycetidae</taxon>
        <taxon>Eurotiales</taxon>
        <taxon>Aspergillaceae</taxon>
        <taxon>Aspergillus</taxon>
        <taxon>Aspergillus subgen. Circumdati</taxon>
    </lineage>
</organism>
<accession>A0ACC3B228</accession>
<evidence type="ECO:0000313" key="1">
    <source>
        <dbReference type="EMBL" id="KAK1144432.1"/>
    </source>
</evidence>
<evidence type="ECO:0000313" key="2">
    <source>
        <dbReference type="Proteomes" id="UP001177260"/>
    </source>
</evidence>
<name>A0ACC3B228_9EURO</name>
<dbReference type="Proteomes" id="UP001177260">
    <property type="component" value="Unassembled WGS sequence"/>
</dbReference>
<comment type="caution">
    <text evidence="1">The sequence shown here is derived from an EMBL/GenBank/DDBJ whole genome shotgun (WGS) entry which is preliminary data.</text>
</comment>
<dbReference type="EMBL" id="JAOPJF010000031">
    <property type="protein sequence ID" value="KAK1144432.1"/>
    <property type="molecule type" value="Genomic_DNA"/>
</dbReference>
<gene>
    <name evidence="1" type="ORF">N8T08_005585</name>
</gene>
<proteinExistence type="predicted"/>